<accession>A0A0A9H7R6</accession>
<dbReference type="EMBL" id="GBRH01168958">
    <property type="protein sequence ID" value="JAE28938.1"/>
    <property type="molecule type" value="Transcribed_RNA"/>
</dbReference>
<sequence>MLCVRRQSLQITGFHFARSTRWRQVTSCLLCQSS</sequence>
<evidence type="ECO:0000313" key="1">
    <source>
        <dbReference type="EMBL" id="JAE28938.1"/>
    </source>
</evidence>
<name>A0A0A9H7R6_ARUDO</name>
<reference evidence="1" key="2">
    <citation type="journal article" date="2015" name="Data Brief">
        <title>Shoot transcriptome of the giant reed, Arundo donax.</title>
        <authorList>
            <person name="Barrero R.A."/>
            <person name="Guerrero F.D."/>
            <person name="Moolhuijzen P."/>
            <person name="Goolsby J.A."/>
            <person name="Tidwell J."/>
            <person name="Bellgard S.E."/>
            <person name="Bellgard M.I."/>
        </authorList>
    </citation>
    <scope>NUCLEOTIDE SEQUENCE</scope>
    <source>
        <tissue evidence="1">Shoot tissue taken approximately 20 cm above the soil surface</tissue>
    </source>
</reference>
<proteinExistence type="predicted"/>
<reference evidence="1" key="1">
    <citation type="submission" date="2014-09" db="EMBL/GenBank/DDBJ databases">
        <authorList>
            <person name="Magalhaes I.L.F."/>
            <person name="Oliveira U."/>
            <person name="Santos F.R."/>
            <person name="Vidigal T.H.D.A."/>
            <person name="Brescovit A.D."/>
            <person name="Santos A.J."/>
        </authorList>
    </citation>
    <scope>NUCLEOTIDE SEQUENCE</scope>
    <source>
        <tissue evidence="1">Shoot tissue taken approximately 20 cm above the soil surface</tissue>
    </source>
</reference>
<organism evidence="1">
    <name type="scientific">Arundo donax</name>
    <name type="common">Giant reed</name>
    <name type="synonym">Donax arundinaceus</name>
    <dbReference type="NCBI Taxonomy" id="35708"/>
    <lineage>
        <taxon>Eukaryota</taxon>
        <taxon>Viridiplantae</taxon>
        <taxon>Streptophyta</taxon>
        <taxon>Embryophyta</taxon>
        <taxon>Tracheophyta</taxon>
        <taxon>Spermatophyta</taxon>
        <taxon>Magnoliopsida</taxon>
        <taxon>Liliopsida</taxon>
        <taxon>Poales</taxon>
        <taxon>Poaceae</taxon>
        <taxon>PACMAD clade</taxon>
        <taxon>Arundinoideae</taxon>
        <taxon>Arundineae</taxon>
        <taxon>Arundo</taxon>
    </lineage>
</organism>
<protein>
    <submittedName>
        <fullName evidence="1">Uncharacterized protein</fullName>
    </submittedName>
</protein>
<dbReference type="AlphaFoldDB" id="A0A0A9H7R6"/>